<evidence type="ECO:0000256" key="3">
    <source>
        <dbReference type="ARBA" id="ARBA00022777"/>
    </source>
</evidence>
<evidence type="ECO:0000256" key="1">
    <source>
        <dbReference type="ARBA" id="ARBA00022679"/>
    </source>
</evidence>
<dbReference type="PANTHER" id="PTHR23359">
    <property type="entry name" value="NUCLEOTIDE KINASE"/>
    <property type="match status" value="1"/>
</dbReference>
<dbReference type="GO" id="GO:0005524">
    <property type="term" value="F:ATP binding"/>
    <property type="evidence" value="ECO:0007669"/>
    <property type="project" value="InterPro"/>
</dbReference>
<dbReference type="CDD" id="cd01428">
    <property type="entry name" value="ADK"/>
    <property type="match status" value="1"/>
</dbReference>
<dbReference type="Pfam" id="PF00406">
    <property type="entry name" value="ADK"/>
    <property type="match status" value="1"/>
</dbReference>
<dbReference type="NCBIfam" id="NF001381">
    <property type="entry name" value="PRK00279.1-3"/>
    <property type="match status" value="1"/>
</dbReference>
<dbReference type="InterPro" id="IPR027417">
    <property type="entry name" value="P-loop_NTPase"/>
</dbReference>
<dbReference type="HAMAP" id="MF_00235">
    <property type="entry name" value="Adenylate_kinase_Adk"/>
    <property type="match status" value="1"/>
</dbReference>
<evidence type="ECO:0000313" key="4">
    <source>
        <dbReference type="EMBL" id="SVA76183.1"/>
    </source>
</evidence>
<dbReference type="Gene3D" id="3.40.50.300">
    <property type="entry name" value="P-loop containing nucleotide triphosphate hydrolases"/>
    <property type="match status" value="1"/>
</dbReference>
<proteinExistence type="inferred from homology"/>
<organism evidence="4">
    <name type="scientific">marine metagenome</name>
    <dbReference type="NCBI Taxonomy" id="408172"/>
    <lineage>
        <taxon>unclassified sequences</taxon>
        <taxon>metagenomes</taxon>
        <taxon>ecological metagenomes</taxon>
    </lineage>
</organism>
<accession>A0A381YI41</accession>
<dbReference type="InterPro" id="IPR000850">
    <property type="entry name" value="Adenylat/UMP-CMP_kin"/>
</dbReference>
<dbReference type="PROSITE" id="PS00113">
    <property type="entry name" value="ADENYLATE_KINASE"/>
    <property type="match status" value="1"/>
</dbReference>
<gene>
    <name evidence="4" type="ORF">METZ01_LOCUS129037</name>
</gene>
<dbReference type="NCBIfam" id="NF011100">
    <property type="entry name" value="PRK14527.1"/>
    <property type="match status" value="1"/>
</dbReference>
<dbReference type="AlphaFoldDB" id="A0A381YI41"/>
<dbReference type="NCBIfam" id="TIGR01351">
    <property type="entry name" value="adk"/>
    <property type="match status" value="1"/>
</dbReference>
<dbReference type="InterPro" id="IPR006259">
    <property type="entry name" value="Adenyl_kin_sub"/>
</dbReference>
<keyword evidence="2" id="KW-0547">Nucleotide-binding</keyword>
<protein>
    <recommendedName>
        <fullName evidence="5">Adenylate kinase active site lid domain-containing protein</fullName>
    </recommendedName>
</protein>
<evidence type="ECO:0008006" key="5">
    <source>
        <dbReference type="Google" id="ProtNLM"/>
    </source>
</evidence>
<sequence>MSDSIVLFGPPGAGKGTQANRISSLTGKPQVSTGDMLRAAVASGSELGSEARGYMEAGLLVPDEVIIGLISERLQEPDAVSGLLLDGYPRTIAQAEALAEVGKVSAVISIEVPDEAVVERIVGRRMDPETGMIYHIRFNPPPIEISARVVQRKDDTEDTVRNRLSAYYEQTAPLADWYNQRGVLVKIDGNRSIEEVGSAIEAAIASLGNQDG</sequence>
<keyword evidence="1" id="KW-0808">Transferase</keyword>
<reference evidence="4" key="1">
    <citation type="submission" date="2018-05" db="EMBL/GenBank/DDBJ databases">
        <authorList>
            <person name="Lanie J.A."/>
            <person name="Ng W.-L."/>
            <person name="Kazmierczak K.M."/>
            <person name="Andrzejewski T.M."/>
            <person name="Davidsen T.M."/>
            <person name="Wayne K.J."/>
            <person name="Tettelin H."/>
            <person name="Glass J.I."/>
            <person name="Rusch D."/>
            <person name="Podicherti R."/>
            <person name="Tsui H.-C.T."/>
            <person name="Winkler M.E."/>
        </authorList>
    </citation>
    <scope>NUCLEOTIDE SEQUENCE</scope>
</reference>
<keyword evidence="3" id="KW-0418">Kinase</keyword>
<dbReference type="FunFam" id="3.40.50.300:FF:000106">
    <property type="entry name" value="Adenylate kinase mitochondrial"/>
    <property type="match status" value="1"/>
</dbReference>
<evidence type="ECO:0000256" key="2">
    <source>
        <dbReference type="ARBA" id="ARBA00022741"/>
    </source>
</evidence>
<dbReference type="PRINTS" id="PR00094">
    <property type="entry name" value="ADENYLTKNASE"/>
</dbReference>
<dbReference type="InterPro" id="IPR033690">
    <property type="entry name" value="Adenylat_kinase_CS"/>
</dbReference>
<name>A0A381YI41_9ZZZZ</name>
<dbReference type="SUPFAM" id="SSF52540">
    <property type="entry name" value="P-loop containing nucleoside triphosphate hydrolases"/>
    <property type="match status" value="1"/>
</dbReference>
<dbReference type="EMBL" id="UINC01018192">
    <property type="protein sequence ID" value="SVA76183.1"/>
    <property type="molecule type" value="Genomic_DNA"/>
</dbReference>
<dbReference type="GO" id="GO:0004017">
    <property type="term" value="F:AMP kinase activity"/>
    <property type="evidence" value="ECO:0007669"/>
    <property type="project" value="InterPro"/>
</dbReference>